<evidence type="ECO:0000313" key="2">
    <source>
        <dbReference type="EMBL" id="MBC9130624.1"/>
    </source>
</evidence>
<gene>
    <name evidence="2" type="ORF">FcAc13_04795</name>
</gene>
<keyword evidence="3" id="KW-1185">Reference proteome</keyword>
<reference evidence="2 3" key="1">
    <citation type="submission" date="2020-06" db="EMBL/GenBank/DDBJ databases">
        <title>Frischella cerana isolated from Apis cerana gut homogenate.</title>
        <authorList>
            <person name="Wolter L.A."/>
            <person name="Suenami S."/>
            <person name="Miyazaki R."/>
        </authorList>
    </citation>
    <scope>NUCLEOTIDE SEQUENCE [LARGE SCALE GENOMIC DNA]</scope>
    <source>
        <strain evidence="2 3">Ac13</strain>
    </source>
</reference>
<evidence type="ECO:0000313" key="3">
    <source>
        <dbReference type="Proteomes" id="UP000651208"/>
    </source>
</evidence>
<dbReference type="InterPro" id="IPR025406">
    <property type="entry name" value="DUF4132"/>
</dbReference>
<feature type="domain" description="DUF4132" evidence="1">
    <location>
        <begin position="581"/>
        <end position="764"/>
    </location>
</feature>
<protein>
    <submittedName>
        <fullName evidence="2">DUF4132 domain-containing protein</fullName>
    </submittedName>
</protein>
<evidence type="ECO:0000259" key="1">
    <source>
        <dbReference type="Pfam" id="PF13569"/>
    </source>
</evidence>
<dbReference type="Pfam" id="PF13569">
    <property type="entry name" value="DUF4132"/>
    <property type="match status" value="1"/>
</dbReference>
<accession>A0ABR7QWM7</accession>
<proteinExistence type="predicted"/>
<organism evidence="2 3">
    <name type="scientific">Frischella japonica</name>
    <dbReference type="NCBI Taxonomy" id="2741544"/>
    <lineage>
        <taxon>Bacteria</taxon>
        <taxon>Pseudomonadati</taxon>
        <taxon>Pseudomonadota</taxon>
        <taxon>Gammaproteobacteria</taxon>
        <taxon>Orbales</taxon>
        <taxon>Orbaceae</taxon>
        <taxon>Frischella</taxon>
    </lineage>
</organism>
<dbReference type="Proteomes" id="UP000651208">
    <property type="component" value="Unassembled WGS sequence"/>
</dbReference>
<dbReference type="RefSeq" id="WP_187755063.1">
    <property type="nucleotide sequence ID" value="NZ_JABURY010000010.1"/>
</dbReference>
<dbReference type="EMBL" id="JABURY010000010">
    <property type="protein sequence ID" value="MBC9130624.1"/>
    <property type="molecule type" value="Genomic_DNA"/>
</dbReference>
<dbReference type="InterPro" id="IPR016024">
    <property type="entry name" value="ARM-type_fold"/>
</dbReference>
<comment type="caution">
    <text evidence="2">The sequence shown here is derived from an EMBL/GenBank/DDBJ whole genome shotgun (WGS) entry which is preliminary data.</text>
</comment>
<name>A0ABR7QWM7_9GAMM</name>
<dbReference type="SUPFAM" id="SSF48371">
    <property type="entry name" value="ARM repeat"/>
    <property type="match status" value="1"/>
</dbReference>
<sequence length="846" mass="96975">MNNQKEQLCNIILPKNQPILDRCLPLSFRQCLQQNLDKQLAILEQKVADEIALNSTYHCQYTHQQQRYQKLKAIKPGDLDQVFAYLNGQAIIPKIDLGKNQSIFVDHNDLLLLALYQESLQNLPECNLWHLLRAYYLERSELITQHLATLFENELLICQADLRQVATILSQITGDHQVVSWIANAFLSYFTLPMLQRYIVGRENKVWPFFAENLQFIDQALGLTNDTKGFKVANALAIVSLFPEVPAKYISHLLALALGTNQNLRVQAQLILNKIENIHLEVEKALIASKQEIRIIAINWLALLGATSSVERLYQVLAVEKKALVQATILSALNQLGQDISYYLSHEYLLQDAQKGLLAKKPISIEWLDPNILPNLFWQNGDSVAVEILYWWIVSAVKLKQPMGNALIDLYLGLLDAKSQKNIGQFILQMFIQQDIKTISDLTDEYQSTVIEAKGVLALIKYIDAYQAVQIVRPYLKQYTSRRSEICAILEALATIYHPEIIQLLLSISAGYSSNIVRKKAANLLGQIADNRACSVQELSERMVPTANLNSNGEIILNYGDRIFKALLDETLQLIVKNVDGKTIKSLPAANKNDNEEYVKACKKLLTNSKKALKLVIDNQTQRLYSMMCITEQWSYTDWHHYLYQHPIMNRLIQRLVWLEMDQNGQLIHAFRPTEEGAFINIDDQEITLNTNHQLQLAHGIHLPEHAISSWLIHFEDYKIKPLFNQFAHPKPNISHQVENKIADYFGQNIAVMTLKNRLHSRGYQPITDWDRIEGYSKSFPKLAIQACITISNYYRQMSTANETVKLYHLYFKQRIGLIDKIMHIENVPPIILAECYGDYQSLITV</sequence>